<name>A0A2S6AN47_9NOCA</name>
<dbReference type="RefSeq" id="WP_104377137.1">
    <property type="nucleotide sequence ID" value="NZ_PSZC01000013.1"/>
</dbReference>
<accession>A0A2S6AN47</accession>
<dbReference type="AlphaFoldDB" id="A0A2S6AN47"/>
<proteinExistence type="inferred from homology"/>
<gene>
    <name evidence="3" type="ORF">C5E45_19585</name>
</gene>
<dbReference type="PRINTS" id="PR00081">
    <property type="entry name" value="GDHRDH"/>
</dbReference>
<dbReference type="Gene3D" id="3.40.50.720">
    <property type="entry name" value="NAD(P)-binding Rossmann-like Domain"/>
    <property type="match status" value="1"/>
</dbReference>
<organism evidence="3 4">
    <name type="scientific">Nocardia nova</name>
    <dbReference type="NCBI Taxonomy" id="37330"/>
    <lineage>
        <taxon>Bacteria</taxon>
        <taxon>Bacillati</taxon>
        <taxon>Actinomycetota</taxon>
        <taxon>Actinomycetes</taxon>
        <taxon>Mycobacteriales</taxon>
        <taxon>Nocardiaceae</taxon>
        <taxon>Nocardia</taxon>
    </lineage>
</organism>
<dbReference type="PANTHER" id="PTHR24321">
    <property type="entry name" value="DEHYDROGENASES, SHORT CHAIN"/>
    <property type="match status" value="1"/>
</dbReference>
<evidence type="ECO:0000313" key="3">
    <source>
        <dbReference type="EMBL" id="PPJ36616.1"/>
    </source>
</evidence>
<keyword evidence="2" id="KW-0560">Oxidoreductase</keyword>
<dbReference type="InterPro" id="IPR002347">
    <property type="entry name" value="SDR_fam"/>
</dbReference>
<dbReference type="Pfam" id="PF13561">
    <property type="entry name" value="adh_short_C2"/>
    <property type="match status" value="1"/>
</dbReference>
<comment type="similarity">
    <text evidence="1">Belongs to the short-chain dehydrogenases/reductases (SDR) family.</text>
</comment>
<dbReference type="GO" id="GO:0016491">
    <property type="term" value="F:oxidoreductase activity"/>
    <property type="evidence" value="ECO:0007669"/>
    <property type="project" value="UniProtKB-KW"/>
</dbReference>
<dbReference type="PRINTS" id="PR00080">
    <property type="entry name" value="SDRFAMILY"/>
</dbReference>
<evidence type="ECO:0000256" key="1">
    <source>
        <dbReference type="ARBA" id="ARBA00006484"/>
    </source>
</evidence>
<dbReference type="Proteomes" id="UP000239874">
    <property type="component" value="Unassembled WGS sequence"/>
</dbReference>
<dbReference type="InterPro" id="IPR036291">
    <property type="entry name" value="NAD(P)-bd_dom_sf"/>
</dbReference>
<dbReference type="FunFam" id="3.40.50.720:FF:000084">
    <property type="entry name" value="Short-chain dehydrogenase reductase"/>
    <property type="match status" value="1"/>
</dbReference>
<comment type="caution">
    <text evidence="3">The sequence shown here is derived from an EMBL/GenBank/DDBJ whole genome shotgun (WGS) entry which is preliminary data.</text>
</comment>
<evidence type="ECO:0000256" key="2">
    <source>
        <dbReference type="ARBA" id="ARBA00023002"/>
    </source>
</evidence>
<dbReference type="PANTHER" id="PTHR24321:SF8">
    <property type="entry name" value="ESTRADIOL 17-BETA-DEHYDROGENASE 8-RELATED"/>
    <property type="match status" value="1"/>
</dbReference>
<protein>
    <submittedName>
        <fullName evidence="3">3-alpha-hydroxysteroid dehydrogenase</fullName>
    </submittedName>
</protein>
<reference evidence="3 4" key="1">
    <citation type="submission" date="2018-02" db="EMBL/GenBank/DDBJ databases">
        <title>8 Nocardia nova and 1 Nocardia cyriacigeorgica strain used for evolution to TMP-SMX.</title>
        <authorList>
            <person name="Mehta H."/>
            <person name="Weng J."/>
            <person name="Shamoo Y."/>
        </authorList>
    </citation>
    <scope>NUCLEOTIDE SEQUENCE [LARGE SCALE GENOMIC DNA]</scope>
    <source>
        <strain evidence="3 4">MDA3139</strain>
    </source>
</reference>
<dbReference type="OrthoDB" id="4374579at2"/>
<sequence>MGRLAGKIVLITGSARGQGEAEARLFAAEGATVVVTDIDHEDGAAVAKSLPGGAVYRPLDVTDREQWDDLAHYIDETFGVLDVLVNNAGIAPATGRFDLLPVENHHRLFDVHVHGVFYGMRSMVALLERSRAASIINISSIDGLVGIGGLTSYTASKFAVTGMTRSAAIDLGPLGIRVNSIHPGVIDSPMVRHIQGKGRERLDNTVRRQPFPRPGEPSEIAYLALFLASDESSYCTGGQFTADGGHLAGPYRDPYQE</sequence>
<dbReference type="SUPFAM" id="SSF51735">
    <property type="entry name" value="NAD(P)-binding Rossmann-fold domains"/>
    <property type="match status" value="1"/>
</dbReference>
<dbReference type="InterPro" id="IPR020904">
    <property type="entry name" value="Sc_DH/Rdtase_CS"/>
</dbReference>
<dbReference type="EMBL" id="PSZC01000013">
    <property type="protein sequence ID" value="PPJ36616.1"/>
    <property type="molecule type" value="Genomic_DNA"/>
</dbReference>
<dbReference type="PROSITE" id="PS00061">
    <property type="entry name" value="ADH_SHORT"/>
    <property type="match status" value="1"/>
</dbReference>
<evidence type="ECO:0000313" key="4">
    <source>
        <dbReference type="Proteomes" id="UP000239874"/>
    </source>
</evidence>